<keyword evidence="3 5" id="KW-1133">Transmembrane helix</keyword>
<dbReference type="InterPro" id="IPR002293">
    <property type="entry name" value="AA/rel_permease1"/>
</dbReference>
<dbReference type="EMBL" id="JBJKFK010000400">
    <property type="protein sequence ID" value="KAL3317329.1"/>
    <property type="molecule type" value="Genomic_DNA"/>
</dbReference>
<comment type="caution">
    <text evidence="7">The sequence shown here is derived from an EMBL/GenBank/DDBJ whole genome shotgun (WGS) entry which is preliminary data.</text>
</comment>
<feature type="domain" description="Cationic amino acid transporter C-terminal" evidence="6">
    <location>
        <begin position="557"/>
        <end position="607"/>
    </location>
</feature>
<feature type="transmembrane region" description="Helical" evidence="5">
    <location>
        <begin position="67"/>
        <end position="90"/>
    </location>
</feature>
<keyword evidence="8" id="KW-1185">Reference proteome</keyword>
<evidence type="ECO:0000256" key="1">
    <source>
        <dbReference type="ARBA" id="ARBA00004141"/>
    </source>
</evidence>
<feature type="transmembrane region" description="Helical" evidence="5">
    <location>
        <begin position="373"/>
        <end position="392"/>
    </location>
</feature>
<dbReference type="Pfam" id="PF13906">
    <property type="entry name" value="AA_permease_C"/>
    <property type="match status" value="1"/>
</dbReference>
<dbReference type="GO" id="GO:0016020">
    <property type="term" value="C:membrane"/>
    <property type="evidence" value="ECO:0007669"/>
    <property type="project" value="UniProtKB-SubCell"/>
</dbReference>
<dbReference type="PANTHER" id="PTHR43243">
    <property type="entry name" value="INNER MEMBRANE TRANSPORTER YGJI-RELATED"/>
    <property type="match status" value="1"/>
</dbReference>
<evidence type="ECO:0000256" key="5">
    <source>
        <dbReference type="SAM" id="Phobius"/>
    </source>
</evidence>
<feature type="transmembrane region" description="Helical" evidence="5">
    <location>
        <begin position="165"/>
        <end position="185"/>
    </location>
</feature>
<feature type="transmembrane region" description="Helical" evidence="5">
    <location>
        <begin position="279"/>
        <end position="304"/>
    </location>
</feature>
<dbReference type="Gene3D" id="1.20.1740.10">
    <property type="entry name" value="Amino acid/polyamine transporter I"/>
    <property type="match status" value="1"/>
</dbReference>
<feature type="transmembrane region" description="Helical" evidence="5">
    <location>
        <begin position="492"/>
        <end position="515"/>
    </location>
</feature>
<protein>
    <recommendedName>
        <fullName evidence="6">Cationic amino acid transporter C-terminal domain-containing protein</fullName>
    </recommendedName>
</protein>
<comment type="subcellular location">
    <subcellularLocation>
        <location evidence="1">Membrane</location>
        <topology evidence="1">Multi-pass membrane protein</topology>
    </subcellularLocation>
</comment>
<dbReference type="Proteomes" id="UP001626550">
    <property type="component" value="Unassembled WGS sequence"/>
</dbReference>
<name>A0ABD2QCT1_9PLAT</name>
<feature type="transmembrane region" description="Helical" evidence="5">
    <location>
        <begin position="521"/>
        <end position="543"/>
    </location>
</feature>
<evidence type="ECO:0000256" key="2">
    <source>
        <dbReference type="ARBA" id="ARBA00022692"/>
    </source>
</evidence>
<reference evidence="7 8" key="1">
    <citation type="submission" date="2024-11" db="EMBL/GenBank/DDBJ databases">
        <title>Adaptive evolution of stress response genes in parasites aligns with host niche diversity.</title>
        <authorList>
            <person name="Hahn C."/>
            <person name="Resl P."/>
        </authorList>
    </citation>
    <scope>NUCLEOTIDE SEQUENCE [LARGE SCALE GENOMIC DNA]</scope>
    <source>
        <strain evidence="7">EGGRZ-B1_66</strain>
        <tissue evidence="7">Body</tissue>
    </source>
</reference>
<gene>
    <name evidence="7" type="ORF">Ciccas_004023</name>
</gene>
<sequence length="622" mass="68080">MLLRWNKQYLQRLVKAFARKKRIDSSGQTRLSRSLNVHNLTILGIGSTLGAGIYVSAGYVARELAGPSVILSFFFATIACILAGLCYAEFGARIPITGSPYLFSYVALGELIAFYMGLNVCIVGFIGGASVARAWSANIDGLSGERISHSLKHYLAMNVPGFTEYPDFIACGIVLTIAGIFLLGARESALMANTFTCINFVVLLIVFVASMVKADIKNWQIDPKSVKNFTVGAGGFFPYGANGMLSAITQCFFALLGFDSVSSASSEAVNPSRDIPLSVLLCVTVCFLVYSAISLSMTLLMPYYLIPNVAPLSTAFTKAGLPEIMYVVSVGAFCACTSSLMGSVFQLSRILFSMADDGLIFKFLAKVHPKTRTPYTALMATGFVTGSVALIFDQNRLSDVVSVAALLAYCIVAVSINVLRYQIKPIVTIPPPQSVLEVESFNSSREDKDSLKDLPLLDEPSRYTAPPLTTKNILKLCFFPTNGKPNENSQKIVIGACCLLLIVDLILCIGVHFLTLEKPSIALLLIGWIMVTIGVTFFVLLTVIQWRQPQNDHKVSFMVPLVPLLPNLSQLINLQIVVKSETQTWIMYFLIIIPAMFVYFFYGLKHSRERDQLLVDNPTEDD</sequence>
<dbReference type="Pfam" id="PF13520">
    <property type="entry name" value="AA_permease_2"/>
    <property type="match status" value="1"/>
</dbReference>
<evidence type="ECO:0000259" key="6">
    <source>
        <dbReference type="Pfam" id="PF13906"/>
    </source>
</evidence>
<dbReference type="PANTHER" id="PTHR43243:SF105">
    <property type="entry name" value="CATIONIC AMINO ACID TRANSPORTER C-TERMINAL DOMAIN-CONTAINING PROTEIN"/>
    <property type="match status" value="1"/>
</dbReference>
<organism evidence="7 8">
    <name type="scientific">Cichlidogyrus casuarinus</name>
    <dbReference type="NCBI Taxonomy" id="1844966"/>
    <lineage>
        <taxon>Eukaryota</taxon>
        <taxon>Metazoa</taxon>
        <taxon>Spiralia</taxon>
        <taxon>Lophotrochozoa</taxon>
        <taxon>Platyhelminthes</taxon>
        <taxon>Monogenea</taxon>
        <taxon>Monopisthocotylea</taxon>
        <taxon>Dactylogyridea</taxon>
        <taxon>Ancyrocephalidae</taxon>
        <taxon>Cichlidogyrus</taxon>
    </lineage>
</organism>
<feature type="transmembrane region" description="Helical" evidence="5">
    <location>
        <begin position="102"/>
        <end position="126"/>
    </location>
</feature>
<accession>A0ABD2QCT1</accession>
<dbReference type="InterPro" id="IPR029485">
    <property type="entry name" value="CAT_C"/>
</dbReference>
<feature type="transmembrane region" description="Helical" evidence="5">
    <location>
        <begin position="324"/>
        <end position="352"/>
    </location>
</feature>
<dbReference type="AlphaFoldDB" id="A0ABD2QCT1"/>
<dbReference type="PIRSF" id="PIRSF006060">
    <property type="entry name" value="AA_transporter"/>
    <property type="match status" value="1"/>
</dbReference>
<evidence type="ECO:0000313" key="7">
    <source>
        <dbReference type="EMBL" id="KAL3317329.1"/>
    </source>
</evidence>
<feature type="transmembrane region" description="Helical" evidence="5">
    <location>
        <begin position="555"/>
        <end position="573"/>
    </location>
</feature>
<keyword evidence="4 5" id="KW-0472">Membrane</keyword>
<evidence type="ECO:0000256" key="4">
    <source>
        <dbReference type="ARBA" id="ARBA00023136"/>
    </source>
</evidence>
<proteinExistence type="predicted"/>
<feature type="transmembrane region" description="Helical" evidence="5">
    <location>
        <begin position="398"/>
        <end position="419"/>
    </location>
</feature>
<feature type="transmembrane region" description="Helical" evidence="5">
    <location>
        <begin position="197"/>
        <end position="216"/>
    </location>
</feature>
<evidence type="ECO:0000256" key="3">
    <source>
        <dbReference type="ARBA" id="ARBA00022989"/>
    </source>
</evidence>
<evidence type="ECO:0000313" key="8">
    <source>
        <dbReference type="Proteomes" id="UP001626550"/>
    </source>
</evidence>
<feature type="transmembrane region" description="Helical" evidence="5">
    <location>
        <begin position="585"/>
        <end position="604"/>
    </location>
</feature>
<feature type="transmembrane region" description="Helical" evidence="5">
    <location>
        <begin position="40"/>
        <end position="61"/>
    </location>
</feature>
<keyword evidence="2 5" id="KW-0812">Transmembrane</keyword>
<feature type="transmembrane region" description="Helical" evidence="5">
    <location>
        <begin position="236"/>
        <end position="258"/>
    </location>
</feature>